<gene>
    <name evidence="6" type="ORF">OH76DRAFT_111545</name>
</gene>
<evidence type="ECO:0000259" key="5">
    <source>
        <dbReference type="Pfam" id="PF00155"/>
    </source>
</evidence>
<evidence type="ECO:0000313" key="7">
    <source>
        <dbReference type="Proteomes" id="UP000256964"/>
    </source>
</evidence>
<dbReference type="InterPro" id="IPR015422">
    <property type="entry name" value="PyrdxlP-dep_Trfase_small"/>
</dbReference>
<dbReference type="InterPro" id="IPR050087">
    <property type="entry name" value="AON_synthase_class-II"/>
</dbReference>
<dbReference type="InterPro" id="IPR004839">
    <property type="entry name" value="Aminotransferase_I/II_large"/>
</dbReference>
<organism evidence="6 7">
    <name type="scientific">Lentinus brumalis</name>
    <dbReference type="NCBI Taxonomy" id="2498619"/>
    <lineage>
        <taxon>Eukaryota</taxon>
        <taxon>Fungi</taxon>
        <taxon>Dikarya</taxon>
        <taxon>Basidiomycota</taxon>
        <taxon>Agaricomycotina</taxon>
        <taxon>Agaricomycetes</taxon>
        <taxon>Polyporales</taxon>
        <taxon>Polyporaceae</taxon>
        <taxon>Lentinus</taxon>
    </lineage>
</organism>
<comment type="similarity">
    <text evidence="2">Belongs to the class-II pyridoxal-phosphate-dependent aminotransferase family. BioF subfamily.</text>
</comment>
<dbReference type="Proteomes" id="UP000256964">
    <property type="component" value="Unassembled WGS sequence"/>
</dbReference>
<dbReference type="OrthoDB" id="2382073at2759"/>
<keyword evidence="4" id="KW-0663">Pyridoxal phosphate</keyword>
<feature type="domain" description="Aminotransferase class I/classII large" evidence="5">
    <location>
        <begin position="37"/>
        <end position="406"/>
    </location>
</feature>
<accession>A0A371CQ05</accession>
<protein>
    <submittedName>
        <fullName evidence="6">PLP-dependent transferase</fullName>
    </submittedName>
</protein>
<evidence type="ECO:0000256" key="2">
    <source>
        <dbReference type="ARBA" id="ARBA00010008"/>
    </source>
</evidence>
<keyword evidence="7" id="KW-1185">Reference proteome</keyword>
<evidence type="ECO:0000313" key="6">
    <source>
        <dbReference type="EMBL" id="RDX42373.1"/>
    </source>
</evidence>
<dbReference type="InterPro" id="IPR015421">
    <property type="entry name" value="PyrdxlP-dep_Trfase_major"/>
</dbReference>
<dbReference type="SUPFAM" id="SSF53383">
    <property type="entry name" value="PLP-dependent transferases"/>
    <property type="match status" value="1"/>
</dbReference>
<reference evidence="6 7" key="1">
    <citation type="journal article" date="2018" name="Biotechnol. Biofuels">
        <title>Integrative visual omics of the white-rot fungus Polyporus brumalis exposes the biotechnological potential of its oxidative enzymes for delignifying raw plant biomass.</title>
        <authorList>
            <person name="Miyauchi S."/>
            <person name="Rancon A."/>
            <person name="Drula E."/>
            <person name="Hage H."/>
            <person name="Chaduli D."/>
            <person name="Favel A."/>
            <person name="Grisel S."/>
            <person name="Henrissat B."/>
            <person name="Herpoel-Gimbert I."/>
            <person name="Ruiz-Duenas F.J."/>
            <person name="Chevret D."/>
            <person name="Hainaut M."/>
            <person name="Lin J."/>
            <person name="Wang M."/>
            <person name="Pangilinan J."/>
            <person name="Lipzen A."/>
            <person name="Lesage-Meessen L."/>
            <person name="Navarro D."/>
            <person name="Riley R."/>
            <person name="Grigoriev I.V."/>
            <person name="Zhou S."/>
            <person name="Raouche S."/>
            <person name="Rosso M.N."/>
        </authorList>
    </citation>
    <scope>NUCLEOTIDE SEQUENCE [LARGE SCALE GENOMIC DNA]</scope>
    <source>
        <strain evidence="6 7">BRFM 1820</strain>
    </source>
</reference>
<dbReference type="EMBL" id="KZ857486">
    <property type="protein sequence ID" value="RDX42373.1"/>
    <property type="molecule type" value="Genomic_DNA"/>
</dbReference>
<dbReference type="STRING" id="139420.A0A371CQ05"/>
<dbReference type="Gene3D" id="3.40.640.10">
    <property type="entry name" value="Type I PLP-dependent aspartate aminotransferase-like (Major domain)"/>
    <property type="match status" value="1"/>
</dbReference>
<keyword evidence="3 6" id="KW-0808">Transferase</keyword>
<name>A0A371CQ05_9APHY</name>
<dbReference type="GO" id="GO:0016740">
    <property type="term" value="F:transferase activity"/>
    <property type="evidence" value="ECO:0007669"/>
    <property type="project" value="UniProtKB-KW"/>
</dbReference>
<comment type="cofactor">
    <cofactor evidence="1">
        <name>pyridoxal 5'-phosphate</name>
        <dbReference type="ChEBI" id="CHEBI:597326"/>
    </cofactor>
</comment>
<evidence type="ECO:0000256" key="4">
    <source>
        <dbReference type="ARBA" id="ARBA00022898"/>
    </source>
</evidence>
<dbReference type="Pfam" id="PF00155">
    <property type="entry name" value="Aminotran_1_2"/>
    <property type="match status" value="1"/>
</dbReference>
<dbReference type="InterPro" id="IPR015424">
    <property type="entry name" value="PyrdxlP-dep_Trfase"/>
</dbReference>
<sequence length="463" mass="50494">MSTPLCAALERALQERQRRLVPTPDLYDDVPFLAADLFSNDYLSLCTDLQLRQAFLDKVSQMPLVFGSGGSRLMSGNSPAHLQFEERMIKFFRAPSALLFNSGYDANVAFWHAVPQAGDAVIFDELVHASTRDGLLGSRARNAVYPFSHNSMSSLSDTILRVLAAHQAIASGHATLFIAVESLYSMDGDFAPLSEIVQLVEQLIPPGCGHIVVDEAHSTGLYGSHGRGLVSALGLENRVDTVLHTFGKARALTGAVLLCSPVVRKYVINYGRPFIYSTSLSYSTIAALDASFDYIESAAGTELMMSLHRLSISFEYKLKAALASTPPHLLALFPRETPSGFPNGIVSPIFPVLTNAPIPLAEFLRSLGYETRAIPYPVVPRGEERIRVVIHAKNTEAELDELIARLLEWSSGMADKERKEEARLAERVEALQAGDTGDAPHARPIYAETMPTGMSVKMTVSTV</sequence>
<dbReference type="PANTHER" id="PTHR13693:SF77">
    <property type="entry name" value="8-AMINO-7-OXONONANOATE SYNTHASE"/>
    <property type="match status" value="1"/>
</dbReference>
<dbReference type="AlphaFoldDB" id="A0A371CQ05"/>
<evidence type="ECO:0000256" key="3">
    <source>
        <dbReference type="ARBA" id="ARBA00022679"/>
    </source>
</evidence>
<dbReference type="GO" id="GO:0030170">
    <property type="term" value="F:pyridoxal phosphate binding"/>
    <property type="evidence" value="ECO:0007669"/>
    <property type="project" value="InterPro"/>
</dbReference>
<dbReference type="GO" id="GO:0009102">
    <property type="term" value="P:biotin biosynthetic process"/>
    <property type="evidence" value="ECO:0007669"/>
    <property type="project" value="TreeGrafter"/>
</dbReference>
<dbReference type="Gene3D" id="3.90.1150.10">
    <property type="entry name" value="Aspartate Aminotransferase, domain 1"/>
    <property type="match status" value="1"/>
</dbReference>
<dbReference type="PANTHER" id="PTHR13693">
    <property type="entry name" value="CLASS II AMINOTRANSFERASE/8-AMINO-7-OXONONANOATE SYNTHASE"/>
    <property type="match status" value="1"/>
</dbReference>
<evidence type="ECO:0000256" key="1">
    <source>
        <dbReference type="ARBA" id="ARBA00001933"/>
    </source>
</evidence>
<proteinExistence type="inferred from homology"/>